<name>A0A481ZNC7_TRICY</name>
<evidence type="ECO:0000256" key="9">
    <source>
        <dbReference type="RuleBase" id="RU000688"/>
    </source>
</evidence>
<feature type="transmembrane region" description="Helical" evidence="11">
    <location>
        <begin position="48"/>
        <end position="68"/>
    </location>
</feature>
<organism evidence="13">
    <name type="scientific">Tripedalia cystophora</name>
    <name type="common">Mangrove box jellyfish</name>
    <dbReference type="NCBI Taxonomy" id="6141"/>
    <lineage>
        <taxon>Eukaryota</taxon>
        <taxon>Metazoa</taxon>
        <taxon>Cnidaria</taxon>
        <taxon>Cubozoa</taxon>
        <taxon>Carybdeida</taxon>
        <taxon>Tripedaliidae</taxon>
        <taxon>Tripedalia</taxon>
    </lineage>
</organism>
<keyword evidence="6 11" id="KW-0472">Membrane</keyword>
<keyword evidence="5 9" id="KW-0297">G-protein coupled receptor</keyword>
<dbReference type="InterPro" id="IPR051880">
    <property type="entry name" value="GPC_Orphan_Receptors"/>
</dbReference>
<keyword evidence="4 11" id="KW-1133">Transmembrane helix</keyword>
<dbReference type="PRINTS" id="PR00237">
    <property type="entry name" value="GPCRRHODOPSN"/>
</dbReference>
<reference evidence="13" key="1">
    <citation type="submission" date="2018-09" db="EMBL/GenBank/DDBJ databases">
        <authorList>
            <person name="Nielsen S.K.D."/>
            <person name="Koch T.L."/>
            <person name="Hauser F."/>
            <person name="Garm A."/>
            <person name="Grimmelikhuijzen C.J.P."/>
        </authorList>
    </citation>
    <scope>NUCLEOTIDE SEQUENCE</scope>
</reference>
<feature type="transmembrane region" description="Helical" evidence="11">
    <location>
        <begin position="172"/>
        <end position="198"/>
    </location>
</feature>
<dbReference type="PANTHER" id="PTHR24245:SF5">
    <property type="entry name" value="G-PROTEIN COUPLED RECEPTORS FAMILY 1 PROFILE DOMAIN-CONTAINING PROTEIN"/>
    <property type="match status" value="1"/>
</dbReference>
<dbReference type="GO" id="GO:0005886">
    <property type="term" value="C:plasma membrane"/>
    <property type="evidence" value="ECO:0007669"/>
    <property type="project" value="UniProtKB-SubCell"/>
</dbReference>
<keyword evidence="2" id="KW-1003">Cell membrane</keyword>
<dbReference type="InterPro" id="IPR000276">
    <property type="entry name" value="GPCR_Rhodpsn"/>
</dbReference>
<evidence type="ECO:0000256" key="11">
    <source>
        <dbReference type="SAM" id="Phobius"/>
    </source>
</evidence>
<reference evidence="13" key="2">
    <citation type="journal article" date="2019" name="BMC Genomics">
        <title>De novo transcriptome assembly of the cubomedusa Tripedalia cystophora, including the analysis of a set of genes involved in peptidergic neurotransmission.</title>
        <authorList>
            <person name="Nielsen S.K."/>
            <person name="Koch T.L."/>
            <person name="Hauser F."/>
            <person name="Garm A."/>
            <person name="Grimmelikhuijzen C.J."/>
        </authorList>
    </citation>
    <scope>NUCLEOTIDE SEQUENCE</scope>
</reference>
<feature type="transmembrane region" description="Helical" evidence="11">
    <location>
        <begin position="88"/>
        <end position="107"/>
    </location>
</feature>
<dbReference type="InterPro" id="IPR017452">
    <property type="entry name" value="GPCR_Rhodpsn_7TM"/>
</dbReference>
<dbReference type="GO" id="GO:0004930">
    <property type="term" value="F:G protein-coupled receptor activity"/>
    <property type="evidence" value="ECO:0007669"/>
    <property type="project" value="UniProtKB-KW"/>
</dbReference>
<accession>A0A481ZNC7</accession>
<dbReference type="SUPFAM" id="SSF81321">
    <property type="entry name" value="Family A G protein-coupled receptor-like"/>
    <property type="match status" value="1"/>
</dbReference>
<dbReference type="Pfam" id="PF00001">
    <property type="entry name" value="7tm_1"/>
    <property type="match status" value="1"/>
</dbReference>
<keyword evidence="3 9" id="KW-0812">Transmembrane</keyword>
<feature type="transmembrane region" description="Helical" evidence="11">
    <location>
        <begin position="128"/>
        <end position="148"/>
    </location>
</feature>
<feature type="domain" description="G-protein coupled receptors family 1 profile" evidence="12">
    <location>
        <begin position="27"/>
        <end position="296"/>
    </location>
</feature>
<comment type="similarity">
    <text evidence="9">Belongs to the G-protein coupled receptor 1 family.</text>
</comment>
<evidence type="ECO:0000256" key="5">
    <source>
        <dbReference type="ARBA" id="ARBA00023040"/>
    </source>
</evidence>
<protein>
    <submittedName>
        <fullName evidence="13">Biogenic amine-like GPCR</fullName>
    </submittedName>
</protein>
<evidence type="ECO:0000259" key="12">
    <source>
        <dbReference type="PROSITE" id="PS50262"/>
    </source>
</evidence>
<comment type="subcellular location">
    <subcellularLocation>
        <location evidence="1">Cell membrane</location>
        <topology evidence="1">Multi-pass membrane protein</topology>
    </subcellularLocation>
</comment>
<dbReference type="SMART" id="SM01381">
    <property type="entry name" value="7TM_GPCR_Srsx"/>
    <property type="match status" value="1"/>
</dbReference>
<sequence length="388" mass="44630">MQVQLPHYAKVIFTVTFTIVIIMGVLMNIAVLLVFLRNKALRQHIANLFIITLACIDLLNLLVVMPFSLVTLHQEKWIFGTTFCNFNAFFDTLFGLASVLTLAIISIDRWVAVMKPLHYRAKMTVGRAGQLICCMWFQAVLFSVVPLFENWYIYNNMYLTCTYKSTYEDKSYVSYLFVTFILNLIIPLLIMLVTYFFIFKIARSHSRRIACAVVQMFNTVPMRQKIRNEGFRQREVRTAVKISFVIGAFLFCHVPYSIIRMVEITASSYDFSMPLLLTTSVKWVAYSKSSVNPFVYGLIQQRFRDALVDLLGRKAKRRRTLSDTVTHHRAEKSFSTCTLSSRSKVRAISPVTDNIATSSQDSKAISTECHRESISNDQVRSEKHDGKE</sequence>
<evidence type="ECO:0000256" key="1">
    <source>
        <dbReference type="ARBA" id="ARBA00004651"/>
    </source>
</evidence>
<feature type="transmembrane region" description="Helical" evidence="11">
    <location>
        <begin position="239"/>
        <end position="259"/>
    </location>
</feature>
<evidence type="ECO:0000256" key="3">
    <source>
        <dbReference type="ARBA" id="ARBA00022692"/>
    </source>
</evidence>
<evidence type="ECO:0000256" key="10">
    <source>
        <dbReference type="SAM" id="MobiDB-lite"/>
    </source>
</evidence>
<evidence type="ECO:0000256" key="4">
    <source>
        <dbReference type="ARBA" id="ARBA00022989"/>
    </source>
</evidence>
<keyword evidence="7 9" id="KW-0675">Receptor</keyword>
<dbReference type="CDD" id="cd00637">
    <property type="entry name" value="7tm_classA_rhodopsin-like"/>
    <property type="match status" value="1"/>
</dbReference>
<dbReference type="GO" id="GO:0007189">
    <property type="term" value="P:adenylate cyclase-activating G protein-coupled receptor signaling pathway"/>
    <property type="evidence" value="ECO:0007669"/>
    <property type="project" value="TreeGrafter"/>
</dbReference>
<proteinExistence type="evidence at transcript level"/>
<feature type="region of interest" description="Disordered" evidence="10">
    <location>
        <begin position="358"/>
        <end position="388"/>
    </location>
</feature>
<feature type="compositionally biased region" description="Basic and acidic residues" evidence="10">
    <location>
        <begin position="368"/>
        <end position="388"/>
    </location>
</feature>
<dbReference type="PROSITE" id="PS50262">
    <property type="entry name" value="G_PROTEIN_RECEP_F1_2"/>
    <property type="match status" value="1"/>
</dbReference>
<keyword evidence="8 9" id="KW-0807">Transducer</keyword>
<dbReference type="EMBL" id="MH835311">
    <property type="protein sequence ID" value="QBL02597.1"/>
    <property type="molecule type" value="mRNA"/>
</dbReference>
<evidence type="ECO:0000256" key="6">
    <source>
        <dbReference type="ARBA" id="ARBA00023136"/>
    </source>
</evidence>
<dbReference type="PANTHER" id="PTHR24245">
    <property type="entry name" value="G-PROTEIN COUPLED RECEPTOR"/>
    <property type="match status" value="1"/>
</dbReference>
<dbReference type="Gene3D" id="1.20.1070.10">
    <property type="entry name" value="Rhodopsin 7-helix transmembrane proteins"/>
    <property type="match status" value="1"/>
</dbReference>
<feature type="transmembrane region" description="Helical" evidence="11">
    <location>
        <begin position="12"/>
        <end position="36"/>
    </location>
</feature>
<evidence type="ECO:0000256" key="8">
    <source>
        <dbReference type="ARBA" id="ARBA00023224"/>
    </source>
</evidence>
<evidence type="ECO:0000313" key="13">
    <source>
        <dbReference type="EMBL" id="QBL02597.1"/>
    </source>
</evidence>
<evidence type="ECO:0000256" key="2">
    <source>
        <dbReference type="ARBA" id="ARBA00022475"/>
    </source>
</evidence>
<dbReference type="PROSITE" id="PS00237">
    <property type="entry name" value="G_PROTEIN_RECEP_F1_1"/>
    <property type="match status" value="1"/>
</dbReference>
<evidence type="ECO:0000256" key="7">
    <source>
        <dbReference type="ARBA" id="ARBA00023170"/>
    </source>
</evidence>
<dbReference type="AlphaFoldDB" id="A0A481ZNC7"/>